<comment type="caution">
    <text evidence="2">The sequence shown here is derived from an EMBL/GenBank/DDBJ whole genome shotgun (WGS) entry which is preliminary data.</text>
</comment>
<dbReference type="InterPro" id="IPR029062">
    <property type="entry name" value="Class_I_gatase-like"/>
</dbReference>
<evidence type="ECO:0008006" key="4">
    <source>
        <dbReference type="Google" id="ProtNLM"/>
    </source>
</evidence>
<proteinExistence type="predicted"/>
<evidence type="ECO:0000256" key="1">
    <source>
        <dbReference type="SAM" id="Phobius"/>
    </source>
</evidence>
<dbReference type="RefSeq" id="WP_166274385.1">
    <property type="nucleotide sequence ID" value="NZ_JAAFGS010000003.1"/>
</dbReference>
<evidence type="ECO:0000313" key="2">
    <source>
        <dbReference type="EMBL" id="NGZ76001.1"/>
    </source>
</evidence>
<keyword evidence="1" id="KW-1133">Transmembrane helix</keyword>
<dbReference type="SUPFAM" id="SSF52317">
    <property type="entry name" value="Class I glutamine amidotransferase-like"/>
    <property type="match status" value="1"/>
</dbReference>
<evidence type="ECO:0000313" key="3">
    <source>
        <dbReference type="Proteomes" id="UP000800303"/>
    </source>
</evidence>
<feature type="transmembrane region" description="Helical" evidence="1">
    <location>
        <begin position="379"/>
        <end position="399"/>
    </location>
</feature>
<keyword evidence="1" id="KW-0472">Membrane</keyword>
<keyword evidence="3" id="KW-1185">Reference proteome</keyword>
<reference evidence="2 3" key="1">
    <citation type="submission" date="2020-01" db="EMBL/GenBank/DDBJ databases">
        <title>Polyphasic characterisation and genomic insights into a novel alkali tolerant bacterium VR-M41.</title>
        <authorList>
            <person name="Vemuluri V.R."/>
        </authorList>
    </citation>
    <scope>NUCLEOTIDE SEQUENCE [LARGE SCALE GENOMIC DNA]</scope>
    <source>
        <strain evidence="2 3">VR-M41</strain>
    </source>
</reference>
<dbReference type="EMBL" id="JAAFGS010000003">
    <property type="protein sequence ID" value="NGZ76001.1"/>
    <property type="molecule type" value="Genomic_DNA"/>
</dbReference>
<keyword evidence="1" id="KW-0812">Transmembrane</keyword>
<name>A0ABX0F9V2_9BACL</name>
<gene>
    <name evidence="2" type="ORF">GYN08_11770</name>
</gene>
<dbReference type="Gene3D" id="3.40.50.880">
    <property type="match status" value="1"/>
</dbReference>
<protein>
    <recommendedName>
        <fullName evidence="4">Glutamine amidotransferase domain-containing protein</fullName>
    </recommendedName>
</protein>
<organism evidence="2 3">
    <name type="scientific">Saccharibacillus alkalitolerans</name>
    <dbReference type="NCBI Taxonomy" id="2705290"/>
    <lineage>
        <taxon>Bacteria</taxon>
        <taxon>Bacillati</taxon>
        <taxon>Bacillota</taxon>
        <taxon>Bacilli</taxon>
        <taxon>Bacillales</taxon>
        <taxon>Paenibacillaceae</taxon>
        <taxon>Saccharibacillus</taxon>
    </lineage>
</organism>
<sequence>MFAWRKRAAVSVTALLLPIVLIAALLPIFPEGAAAKEDTGGLRVSAEFGYGGKVNEGRWNPLTVTLTSGEDLTGDLVVQVAPQNGMGESTYVRRVELPAGTAKEVTLAIPGGSYSRNTSMIRFYPGSVEKGDAAPFREGRAYLSSSSQYGGIVGVLASDPDTMNFLSLLQSSGQTISVVPLEADDIGGNPMLLDGLDVLVLNDFASDTLSEEQLGAIRTWVERGGSLLLGGGAGYAKTAAGLEDLSPVEVSGGTESVSAAPLAGGGGGKALPAGSSLTAAKASAKAEASVRYSSGGLPLIASMPVQAGRVWYSAYDLSLAPLSSWAGSADLWGKLLTSDLSAATAVGGGVAVPSFSSNYYNLSYALDYFPSLHMPKLSVLVWLLLIYVVIAAPILYLILRKFDKREWAWVLIPLIAIVSSAAIYMTGSSDKTNELAHTLSYVTLDGEGEGLRRSATALFVPNSGNYKVDFPAGTQVSMMSGDNWMGGSGGQVSGQLNNFVREQPDGTQLRLGGMSYWSVAKFTVEEPEGLETGKLDAELKIDEQGEISGRVVNDTNARLTDAALVAGGKLYKLGQLEPGGEATIGKGMTLTSGYYDIGSFLFSTPMSGNDPYVRQRSMTQNIPGSGVLNGVGMQNAFLMAFAEDSGDKLTAGGKSVTNDRLSMYTQPVTVELIREGEVNIPYGYVGGSVIHTNTTQVGDDGMGRVSASPGTMTIGYSLPDLEGVNYEQLDVRLPDGRVQTATLEIWNEAEKKWQPIDWKTGAVSENYKQADDYVTSGGQVQIRVRVNEWTTMALPEIKLKGAVQP</sequence>
<accession>A0ABX0F9V2</accession>
<feature type="transmembrane region" description="Helical" evidence="1">
    <location>
        <begin position="406"/>
        <end position="425"/>
    </location>
</feature>
<dbReference type="Proteomes" id="UP000800303">
    <property type="component" value="Unassembled WGS sequence"/>
</dbReference>